<evidence type="ECO:0000256" key="2">
    <source>
        <dbReference type="SAM" id="MobiDB-lite"/>
    </source>
</evidence>
<comment type="caution">
    <text evidence="4">The sequence shown here is derived from an EMBL/GenBank/DDBJ whole genome shotgun (WGS) entry which is preliminary data.</text>
</comment>
<feature type="region of interest" description="Disordered" evidence="2">
    <location>
        <begin position="1"/>
        <end position="20"/>
    </location>
</feature>
<accession>A0ABP8Y087</accession>
<evidence type="ECO:0000313" key="5">
    <source>
        <dbReference type="Proteomes" id="UP001500556"/>
    </source>
</evidence>
<dbReference type="EMBL" id="BAABLO010000004">
    <property type="protein sequence ID" value="GAA4717227.1"/>
    <property type="molecule type" value="Genomic_DNA"/>
</dbReference>
<keyword evidence="5" id="KW-1185">Reference proteome</keyword>
<dbReference type="SUPFAM" id="SSF55961">
    <property type="entry name" value="Bet v1-like"/>
    <property type="match status" value="1"/>
</dbReference>
<proteinExistence type="inferred from homology"/>
<dbReference type="InterPro" id="IPR023393">
    <property type="entry name" value="START-like_dom_sf"/>
</dbReference>
<feature type="compositionally biased region" description="Acidic residues" evidence="2">
    <location>
        <begin position="7"/>
        <end position="20"/>
    </location>
</feature>
<dbReference type="Proteomes" id="UP001500556">
    <property type="component" value="Unassembled WGS sequence"/>
</dbReference>
<sequence>MSSEPDTVADDTADDSDDLEAGVHASHAVPAPAIQVWQHLISPAGTEALLGEGARIGNKGEPWRAGDGSYGVVRSIHPVEQLRVSWHPHEDGPLSMVDVQLRPDGDGTRVEVYHEGRGIAGDPRGDQQHWADALGRFAGGVPGA</sequence>
<dbReference type="Pfam" id="PF08327">
    <property type="entry name" value="AHSA1"/>
    <property type="match status" value="1"/>
</dbReference>
<comment type="similarity">
    <text evidence="1">Belongs to the AHA1 family.</text>
</comment>
<name>A0ABP8Y087_9MICO</name>
<gene>
    <name evidence="4" type="ORF">GCM10025782_12900</name>
</gene>
<evidence type="ECO:0000256" key="1">
    <source>
        <dbReference type="ARBA" id="ARBA00006817"/>
    </source>
</evidence>
<organism evidence="4 5">
    <name type="scientific">Pedococcus ginsenosidimutans</name>
    <dbReference type="NCBI Taxonomy" id="490570"/>
    <lineage>
        <taxon>Bacteria</taxon>
        <taxon>Bacillati</taxon>
        <taxon>Actinomycetota</taxon>
        <taxon>Actinomycetes</taxon>
        <taxon>Micrococcales</taxon>
        <taxon>Intrasporangiaceae</taxon>
        <taxon>Pedococcus</taxon>
    </lineage>
</organism>
<reference evidence="5" key="1">
    <citation type="journal article" date="2019" name="Int. J. Syst. Evol. Microbiol.">
        <title>The Global Catalogue of Microorganisms (GCM) 10K type strain sequencing project: providing services to taxonomists for standard genome sequencing and annotation.</title>
        <authorList>
            <consortium name="The Broad Institute Genomics Platform"/>
            <consortium name="The Broad Institute Genome Sequencing Center for Infectious Disease"/>
            <person name="Wu L."/>
            <person name="Ma J."/>
        </authorList>
    </citation>
    <scope>NUCLEOTIDE SEQUENCE [LARGE SCALE GENOMIC DNA]</scope>
    <source>
        <strain evidence="5">JCM 18961</strain>
    </source>
</reference>
<protein>
    <recommendedName>
        <fullName evidence="3">Activator of Hsp90 ATPase homologue 1/2-like C-terminal domain-containing protein</fullName>
    </recommendedName>
</protein>
<evidence type="ECO:0000313" key="4">
    <source>
        <dbReference type="EMBL" id="GAA4717227.1"/>
    </source>
</evidence>
<dbReference type="InterPro" id="IPR013538">
    <property type="entry name" value="ASHA1/2-like_C"/>
</dbReference>
<dbReference type="Gene3D" id="3.30.530.20">
    <property type="match status" value="1"/>
</dbReference>
<dbReference type="RefSeq" id="WP_345501953.1">
    <property type="nucleotide sequence ID" value="NZ_BAABLO010000004.1"/>
</dbReference>
<feature type="domain" description="Activator of Hsp90 ATPase homologue 1/2-like C-terminal" evidence="3">
    <location>
        <begin position="31"/>
        <end position="137"/>
    </location>
</feature>
<evidence type="ECO:0000259" key="3">
    <source>
        <dbReference type="Pfam" id="PF08327"/>
    </source>
</evidence>